<keyword evidence="1" id="KW-0812">Transmembrane</keyword>
<sequence length="42" mass="5088">MLIKILLTYIYKKSKTIFAFFVNYVSVFIFYPDNFSQMILIN</sequence>
<evidence type="ECO:0000256" key="1">
    <source>
        <dbReference type="SAM" id="Phobius"/>
    </source>
</evidence>
<evidence type="ECO:0000313" key="3">
    <source>
        <dbReference type="Proteomes" id="UP000663720"/>
    </source>
</evidence>
<name>A0A975GJV5_9BACT</name>
<dbReference type="KEGG" id="dli:dnl_63470"/>
<dbReference type="Proteomes" id="UP000663720">
    <property type="component" value="Chromosome"/>
</dbReference>
<dbReference type="AlphaFoldDB" id="A0A975GJV5"/>
<accession>A0A975GJV5</accession>
<protein>
    <submittedName>
        <fullName evidence="2">Uncharacterized protein</fullName>
    </submittedName>
</protein>
<keyword evidence="3" id="KW-1185">Reference proteome</keyword>
<feature type="transmembrane region" description="Helical" evidence="1">
    <location>
        <begin position="16"/>
        <end position="32"/>
    </location>
</feature>
<proteinExistence type="predicted"/>
<organism evidence="2 3">
    <name type="scientific">Desulfonema limicola</name>
    <dbReference type="NCBI Taxonomy" id="45656"/>
    <lineage>
        <taxon>Bacteria</taxon>
        <taxon>Pseudomonadati</taxon>
        <taxon>Thermodesulfobacteriota</taxon>
        <taxon>Desulfobacteria</taxon>
        <taxon>Desulfobacterales</taxon>
        <taxon>Desulfococcaceae</taxon>
        <taxon>Desulfonema</taxon>
    </lineage>
</organism>
<gene>
    <name evidence="2" type="ORF">dnl_63470</name>
</gene>
<evidence type="ECO:0000313" key="2">
    <source>
        <dbReference type="EMBL" id="QTA83922.1"/>
    </source>
</evidence>
<keyword evidence="1" id="KW-1133">Transmembrane helix</keyword>
<dbReference type="EMBL" id="CP061799">
    <property type="protein sequence ID" value="QTA83922.1"/>
    <property type="molecule type" value="Genomic_DNA"/>
</dbReference>
<keyword evidence="1" id="KW-0472">Membrane</keyword>
<reference evidence="2" key="1">
    <citation type="journal article" date="2021" name="Microb. Physiol.">
        <title>Proteogenomic Insights into the Physiology of Marine, Sulfate-Reducing, Filamentous Desulfonema limicola and Desulfonema magnum.</title>
        <authorList>
            <person name="Schnaars V."/>
            <person name="Wohlbrand L."/>
            <person name="Scheve S."/>
            <person name="Hinrichs C."/>
            <person name="Reinhardt R."/>
            <person name="Rabus R."/>
        </authorList>
    </citation>
    <scope>NUCLEOTIDE SEQUENCE</scope>
    <source>
        <strain evidence="2">5ac10</strain>
    </source>
</reference>